<gene>
    <name evidence="5" type="primary">TTLL4_4</name>
    <name evidence="5" type="ORF">Ciccas_005204</name>
</gene>
<reference evidence="5 6" key="1">
    <citation type="submission" date="2024-11" db="EMBL/GenBank/DDBJ databases">
        <title>Adaptive evolution of stress response genes in parasites aligns with host niche diversity.</title>
        <authorList>
            <person name="Hahn C."/>
            <person name="Resl P."/>
        </authorList>
    </citation>
    <scope>NUCLEOTIDE SEQUENCE [LARGE SCALE GENOMIC DNA]</scope>
    <source>
        <strain evidence="5">EGGRZ-B1_66</strain>
        <tissue evidence="5">Body</tissue>
    </source>
</reference>
<dbReference type="GO" id="GO:0016874">
    <property type="term" value="F:ligase activity"/>
    <property type="evidence" value="ECO:0007669"/>
    <property type="project" value="UniProtKB-KW"/>
</dbReference>
<dbReference type="InterPro" id="IPR004344">
    <property type="entry name" value="TTL/TTLL_fam"/>
</dbReference>
<protein>
    <submittedName>
        <fullName evidence="5">Tubulin polyglutamylase ttll4</fullName>
    </submittedName>
</protein>
<evidence type="ECO:0000313" key="6">
    <source>
        <dbReference type="Proteomes" id="UP001626550"/>
    </source>
</evidence>
<feature type="compositionally biased region" description="Low complexity" evidence="4">
    <location>
        <begin position="39"/>
        <end position="55"/>
    </location>
</feature>
<dbReference type="Gene3D" id="3.30.470.20">
    <property type="entry name" value="ATP-grasp fold, B domain"/>
    <property type="match status" value="2"/>
</dbReference>
<evidence type="ECO:0000256" key="1">
    <source>
        <dbReference type="ARBA" id="ARBA00022598"/>
    </source>
</evidence>
<comment type="caution">
    <text evidence="5">The sequence shown here is derived from an EMBL/GenBank/DDBJ whole genome shotgun (WGS) entry which is preliminary data.</text>
</comment>
<evidence type="ECO:0000256" key="4">
    <source>
        <dbReference type="SAM" id="MobiDB-lite"/>
    </source>
</evidence>
<dbReference type="PANTHER" id="PTHR12241:SF162">
    <property type="entry name" value="TUBULIN MONOGLUTAMYLASE TTLL4"/>
    <property type="match status" value="1"/>
</dbReference>
<evidence type="ECO:0000256" key="3">
    <source>
        <dbReference type="ARBA" id="ARBA00022840"/>
    </source>
</evidence>
<dbReference type="SUPFAM" id="SSF56059">
    <property type="entry name" value="Glutathione synthetase ATP-binding domain-like"/>
    <property type="match status" value="2"/>
</dbReference>
<keyword evidence="2" id="KW-0547">Nucleotide-binding</keyword>
<dbReference type="EMBL" id="JBJKFK010000590">
    <property type="protein sequence ID" value="KAL3316155.1"/>
    <property type="molecule type" value="Genomic_DNA"/>
</dbReference>
<name>A0ABD2Q9B2_9PLAT</name>
<keyword evidence="1" id="KW-0436">Ligase</keyword>
<evidence type="ECO:0000256" key="2">
    <source>
        <dbReference type="ARBA" id="ARBA00022741"/>
    </source>
</evidence>
<organism evidence="5 6">
    <name type="scientific">Cichlidogyrus casuarinus</name>
    <dbReference type="NCBI Taxonomy" id="1844966"/>
    <lineage>
        <taxon>Eukaryota</taxon>
        <taxon>Metazoa</taxon>
        <taxon>Spiralia</taxon>
        <taxon>Lophotrochozoa</taxon>
        <taxon>Platyhelminthes</taxon>
        <taxon>Monogenea</taxon>
        <taxon>Monopisthocotylea</taxon>
        <taxon>Dactylogyridea</taxon>
        <taxon>Ancyrocephalidae</taxon>
        <taxon>Cichlidogyrus</taxon>
    </lineage>
</organism>
<feature type="compositionally biased region" description="Basic and acidic residues" evidence="4">
    <location>
        <begin position="14"/>
        <end position="37"/>
    </location>
</feature>
<accession>A0ABD2Q9B2</accession>
<feature type="region of interest" description="Disordered" evidence="4">
    <location>
        <begin position="1"/>
        <end position="74"/>
    </location>
</feature>
<dbReference type="PANTHER" id="PTHR12241">
    <property type="entry name" value="TUBULIN POLYGLUTAMYLASE"/>
    <property type="match status" value="1"/>
</dbReference>
<sequence length="930" mass="106724">MAPNQGMYTVGRPLTREDLMGPVMEKLKKLKLERGEPKTSSSEASESTQESEAGSWLEENDWTKSESNQDLEEDLMESDDQDILHEEIISESEQIEPMEEQVESSIKPAFIDSLFADCPPTLRFVHIGEAVQKLPYELDCKLKWRLGSITPNVVKKAAARSNFKMFNKSSNWIGFFGGAVWNPKSYRRLKPFQKMNHFPGSFNICRKDSLWSNLTAMRSRFGTSEFNFYPQTFCLPRDLSRFKKVWAENACVTNPVKSKVKWILKPPASARGIGIKILNEWNKIPKQRSAVIQRYIQRPLLVNENKFDLRVYVYVSSFCPLRIYIHEKGLVRFATHKYSVASKSLKNRRIHLTNYSVNKKDTGYKQNSGPEDAADNRVHKWSLKALWTVLRTQNVDTDKLWDDIIALVVKTMCSVALRIGSLVNSYCLSPEQVHELYGVDILVITDMFNTAGFRLPEGQDTARRPYTGTCEMSELRIGHALTDEEKGKHREFVLRERDFAKSCPFTGTSLVNLTKDDLRTLRYCVDEWKRAAMGGFRRIFPLALQEDNRNLVRFVQNDYKVSKREEGIKTKVDESSSDQILVSKKSKKPPVEKSVIVQRYIDGPFLLNKKKFDIRVYVYVTSYYPLRVYVHKKGLVRIAISNYSKAKLGDKAEHVTNELSEKKLPKGSNNMPNNSVRKWSTQALWSALKSEGVDSAAIWEEICAICVKTLCSVAIKGEVLVDKYCKSPDRVHQLFGFDFMIDSKHKVWLLEVDKAPSMAGKKRFDKKLKSTILTDLFNTAGIKVPPKDKVKVARWGPKNSNKLTVKEVQKQLQFSDPGVDIPKKFTSTLVNLTQDDRAVLSYCVDEWQRADMGGFERVFPLAAQDDEFQLARFLRDFDQGGRFRYYDLLVRDFLTHFCYTGNSKSKEIGLSKASIIFLKDPKNKVKLTLD</sequence>
<dbReference type="Pfam" id="PF03133">
    <property type="entry name" value="TTL"/>
    <property type="match status" value="2"/>
</dbReference>
<dbReference type="GO" id="GO:0005524">
    <property type="term" value="F:ATP binding"/>
    <property type="evidence" value="ECO:0007669"/>
    <property type="project" value="UniProtKB-KW"/>
</dbReference>
<evidence type="ECO:0000313" key="5">
    <source>
        <dbReference type="EMBL" id="KAL3316155.1"/>
    </source>
</evidence>
<keyword evidence="6" id="KW-1185">Reference proteome</keyword>
<proteinExistence type="predicted"/>
<dbReference type="PROSITE" id="PS51221">
    <property type="entry name" value="TTL"/>
    <property type="match status" value="2"/>
</dbReference>
<dbReference type="Proteomes" id="UP001626550">
    <property type="component" value="Unassembled WGS sequence"/>
</dbReference>
<dbReference type="AlphaFoldDB" id="A0ABD2Q9B2"/>
<keyword evidence="3" id="KW-0067">ATP-binding</keyword>